<keyword evidence="3" id="KW-1185">Reference proteome</keyword>
<protein>
    <submittedName>
        <fullName evidence="2">Class I SAM-dependent methyltransferase</fullName>
    </submittedName>
</protein>
<keyword evidence="2" id="KW-0489">Methyltransferase</keyword>
<name>A0A846HCC8_9CYAN</name>
<sequence length="216" mass="25022">MHIAYAKASIWVKDNSFGKSWRTERMKQFMDLVKPPKKARIIDLGGFPNMWKWFDHDFDITLVNLPGSYTTTGKIGDFTFVEGDATNLSNTFADKSFDIVFSNSVIEHVGNEEKQAAFAAEVRRLGQGYWVQTPSDRWPLEPHSGVLFYWNLPQSVRESLHRSWEKKLPVWTEMVKGTTVISRKQMTELFPDSSLYIERKLLLEKSYAVYRPFPSA</sequence>
<dbReference type="RefSeq" id="WP_039739091.1">
    <property type="nucleotide sequence ID" value="NZ_JTCM02000056.1"/>
</dbReference>
<feature type="domain" description="Methyltransferase type 11" evidence="1">
    <location>
        <begin position="78"/>
        <end position="125"/>
    </location>
</feature>
<reference evidence="2 3" key="1">
    <citation type="journal article" date="2015" name="Genome Announc.">
        <title>Draft Genome Sequence of Cyanobacterium Hassallia byssoidea Strain VB512170, Isolated from Monuments in India.</title>
        <authorList>
            <person name="Singh D."/>
            <person name="Chandrababunaidu M.M."/>
            <person name="Panda A."/>
            <person name="Sen D."/>
            <person name="Bhattacharyya S."/>
            <person name="Adhikary S.P."/>
            <person name="Tripathy S."/>
        </authorList>
    </citation>
    <scope>NUCLEOTIDE SEQUENCE [LARGE SCALE GENOMIC DNA]</scope>
    <source>
        <strain evidence="2 3">VB512170</strain>
    </source>
</reference>
<evidence type="ECO:0000259" key="1">
    <source>
        <dbReference type="Pfam" id="PF08241"/>
    </source>
</evidence>
<dbReference type="Pfam" id="PF08241">
    <property type="entry name" value="Methyltransf_11"/>
    <property type="match status" value="1"/>
</dbReference>
<dbReference type="CDD" id="cd02440">
    <property type="entry name" value="AdoMet_MTases"/>
    <property type="match status" value="1"/>
</dbReference>
<keyword evidence="2" id="KW-0808">Transferase</keyword>
<accession>A0A846HCC8</accession>
<dbReference type="GO" id="GO:0032259">
    <property type="term" value="P:methylation"/>
    <property type="evidence" value="ECO:0007669"/>
    <property type="project" value="UniProtKB-KW"/>
</dbReference>
<dbReference type="GO" id="GO:0008757">
    <property type="term" value="F:S-adenosylmethionine-dependent methyltransferase activity"/>
    <property type="evidence" value="ECO:0007669"/>
    <property type="project" value="InterPro"/>
</dbReference>
<evidence type="ECO:0000313" key="3">
    <source>
        <dbReference type="Proteomes" id="UP000031549"/>
    </source>
</evidence>
<organism evidence="2 3">
    <name type="scientific">Hassallia byssoidea VB512170</name>
    <dbReference type="NCBI Taxonomy" id="1304833"/>
    <lineage>
        <taxon>Bacteria</taxon>
        <taxon>Bacillati</taxon>
        <taxon>Cyanobacteriota</taxon>
        <taxon>Cyanophyceae</taxon>
        <taxon>Nostocales</taxon>
        <taxon>Tolypothrichaceae</taxon>
        <taxon>Hassallia</taxon>
    </lineage>
</organism>
<dbReference type="Proteomes" id="UP000031549">
    <property type="component" value="Unassembled WGS sequence"/>
</dbReference>
<dbReference type="EMBL" id="JTCM02000056">
    <property type="protein sequence ID" value="NEU75025.1"/>
    <property type="molecule type" value="Genomic_DNA"/>
</dbReference>
<dbReference type="InterPro" id="IPR029063">
    <property type="entry name" value="SAM-dependent_MTases_sf"/>
</dbReference>
<proteinExistence type="predicted"/>
<evidence type="ECO:0000313" key="2">
    <source>
        <dbReference type="EMBL" id="NEU75025.1"/>
    </source>
</evidence>
<dbReference type="Gene3D" id="3.40.50.150">
    <property type="entry name" value="Vaccinia Virus protein VP39"/>
    <property type="match status" value="1"/>
</dbReference>
<dbReference type="InterPro" id="IPR013216">
    <property type="entry name" value="Methyltransf_11"/>
</dbReference>
<gene>
    <name evidence="2" type="ORF">PI95_021320</name>
</gene>
<dbReference type="AlphaFoldDB" id="A0A846HCC8"/>
<dbReference type="SUPFAM" id="SSF53335">
    <property type="entry name" value="S-adenosyl-L-methionine-dependent methyltransferases"/>
    <property type="match status" value="1"/>
</dbReference>
<comment type="caution">
    <text evidence="2">The sequence shown here is derived from an EMBL/GenBank/DDBJ whole genome shotgun (WGS) entry which is preliminary data.</text>
</comment>